<dbReference type="AlphaFoldDB" id="A0AAW2URV2"/>
<dbReference type="InterPro" id="IPR006968">
    <property type="entry name" value="RUS_fam"/>
</dbReference>
<reference evidence="4" key="2">
    <citation type="journal article" date="2024" name="Plant">
        <title>Genomic evolution and insights into agronomic trait innovations of Sesamum species.</title>
        <authorList>
            <person name="Miao H."/>
            <person name="Wang L."/>
            <person name="Qu L."/>
            <person name="Liu H."/>
            <person name="Sun Y."/>
            <person name="Le M."/>
            <person name="Wang Q."/>
            <person name="Wei S."/>
            <person name="Zheng Y."/>
            <person name="Lin W."/>
            <person name="Duan Y."/>
            <person name="Cao H."/>
            <person name="Xiong S."/>
            <person name="Wang X."/>
            <person name="Wei L."/>
            <person name="Li C."/>
            <person name="Ma Q."/>
            <person name="Ju M."/>
            <person name="Zhao R."/>
            <person name="Li G."/>
            <person name="Mu C."/>
            <person name="Tian Q."/>
            <person name="Mei H."/>
            <person name="Zhang T."/>
            <person name="Gao T."/>
            <person name="Zhang H."/>
        </authorList>
    </citation>
    <scope>NUCLEOTIDE SEQUENCE</scope>
    <source>
        <strain evidence="4">G02</strain>
    </source>
</reference>
<reference evidence="4" key="1">
    <citation type="submission" date="2020-06" db="EMBL/GenBank/DDBJ databases">
        <authorList>
            <person name="Li T."/>
            <person name="Hu X."/>
            <person name="Zhang T."/>
            <person name="Song X."/>
            <person name="Zhang H."/>
            <person name="Dai N."/>
            <person name="Sheng W."/>
            <person name="Hou X."/>
            <person name="Wei L."/>
        </authorList>
    </citation>
    <scope>NUCLEOTIDE SEQUENCE</scope>
    <source>
        <strain evidence="4">G02</strain>
        <tissue evidence="4">Leaf</tissue>
    </source>
</reference>
<evidence type="ECO:0000259" key="2">
    <source>
        <dbReference type="Pfam" id="PF04884"/>
    </source>
</evidence>
<comment type="similarity">
    <text evidence="1">Belongs to the RUS1 family.</text>
</comment>
<evidence type="ECO:0000259" key="3">
    <source>
        <dbReference type="Pfam" id="PF24160"/>
    </source>
</evidence>
<comment type="caution">
    <text evidence="4">The sequence shown here is derived from an EMBL/GenBank/DDBJ whole genome shotgun (WGS) entry which is preliminary data.</text>
</comment>
<dbReference type="PANTHER" id="PTHR12770:SF5">
    <property type="entry name" value="PROTEIN ROOT UVB SENSITIVE 2, CHLOROPLASTIC"/>
    <property type="match status" value="1"/>
</dbReference>
<gene>
    <name evidence="4" type="ORF">Sradi_1389900</name>
</gene>
<dbReference type="GO" id="GO:0009941">
    <property type="term" value="C:chloroplast envelope"/>
    <property type="evidence" value="ECO:0007669"/>
    <property type="project" value="TreeGrafter"/>
</dbReference>
<dbReference type="PANTHER" id="PTHR12770">
    <property type="entry name" value="RUS1 FAMILY PROTEIN C16ORF58"/>
    <property type="match status" value="1"/>
</dbReference>
<accession>A0AAW2URV2</accession>
<dbReference type="InterPro" id="IPR055412">
    <property type="entry name" value="UVB_sens_C"/>
</dbReference>
<sequence>MSVTLYLEILKMLQKKSNDPPQAPAPPPVPVYWVETSDSVSHHFQFEPDGQLSVSPLVTLFNCALSGITIQNGAVVLDPRITHSDGCEDSDGARPASRRMVESFLNKFFPSGYPYRSYATLFNALNDQIHHYDRDISQCLTPFQSLLFAAGLRPTPAQATAVSWEGIFLLAADVLYDFGTGLEVISPLCPHLFLEMAGLGNFAKGMAVVAARATRLPIYSSFAKEGNLSDLFAKGEAISTLFNVLGIGAGIQLASTVCSSMQGKLVVGPLLSLFHIYCVTEEMRATPVNTLNPQRTAMIVADFIKRGRIPSPADLRYQEDLLFPGRLIEEAGSVKVGRPLHNVVKPSQLHQVKEKFPEEKFILNRGTKWTDMILERNATGEDALKGWLVAAYAAEIEKTLHQTSSDPLEEAYERTVNVFSPFLSELQAKGWYTDRFLDGTGRRFAL</sequence>
<dbReference type="GO" id="GO:0010224">
    <property type="term" value="P:response to UV-B"/>
    <property type="evidence" value="ECO:0007669"/>
    <property type="project" value="TreeGrafter"/>
</dbReference>
<dbReference type="Pfam" id="PF24160">
    <property type="entry name" value="UVB_sens_C"/>
    <property type="match status" value="1"/>
</dbReference>
<evidence type="ECO:0000256" key="1">
    <source>
        <dbReference type="ARBA" id="ARBA00007558"/>
    </source>
</evidence>
<dbReference type="EMBL" id="JACGWJ010000005">
    <property type="protein sequence ID" value="KAL0419764.1"/>
    <property type="molecule type" value="Genomic_DNA"/>
</dbReference>
<feature type="domain" description="Root UVB sensitive protein C-terminal" evidence="3">
    <location>
        <begin position="309"/>
        <end position="437"/>
    </location>
</feature>
<dbReference type="GO" id="GO:0009926">
    <property type="term" value="P:auxin polar transport"/>
    <property type="evidence" value="ECO:0007669"/>
    <property type="project" value="TreeGrafter"/>
</dbReference>
<proteinExistence type="inferred from homology"/>
<dbReference type="InterPro" id="IPR054549">
    <property type="entry name" value="UVB_sens_RUS_dom"/>
</dbReference>
<dbReference type="Pfam" id="PF04884">
    <property type="entry name" value="UVB_sens_prot"/>
    <property type="match status" value="1"/>
</dbReference>
<name>A0AAW2URV2_SESRA</name>
<protein>
    <submittedName>
        <fullName evidence="4">Protein root UVB sensitive 2, chloroplastic</fullName>
    </submittedName>
</protein>
<feature type="domain" description="Protein root UVB sensitive/RUS" evidence="2">
    <location>
        <begin position="169"/>
        <end position="306"/>
    </location>
</feature>
<evidence type="ECO:0000313" key="4">
    <source>
        <dbReference type="EMBL" id="KAL0419764.1"/>
    </source>
</evidence>
<organism evidence="4">
    <name type="scientific">Sesamum radiatum</name>
    <name type="common">Black benniseed</name>
    <dbReference type="NCBI Taxonomy" id="300843"/>
    <lineage>
        <taxon>Eukaryota</taxon>
        <taxon>Viridiplantae</taxon>
        <taxon>Streptophyta</taxon>
        <taxon>Embryophyta</taxon>
        <taxon>Tracheophyta</taxon>
        <taxon>Spermatophyta</taxon>
        <taxon>Magnoliopsida</taxon>
        <taxon>eudicotyledons</taxon>
        <taxon>Gunneridae</taxon>
        <taxon>Pentapetalae</taxon>
        <taxon>asterids</taxon>
        <taxon>lamiids</taxon>
        <taxon>Lamiales</taxon>
        <taxon>Pedaliaceae</taxon>
        <taxon>Sesamum</taxon>
    </lineage>
</organism>